<dbReference type="GO" id="GO:0005975">
    <property type="term" value="P:carbohydrate metabolic process"/>
    <property type="evidence" value="ECO:0007669"/>
    <property type="project" value="InterPro"/>
</dbReference>
<dbReference type="Proteomes" id="UP000199300">
    <property type="component" value="Unassembled WGS sequence"/>
</dbReference>
<keyword evidence="2" id="KW-1185">Reference proteome</keyword>
<evidence type="ECO:0000313" key="2">
    <source>
        <dbReference type="Proteomes" id="UP000199300"/>
    </source>
</evidence>
<accession>A0A1H8TGG8</accession>
<dbReference type="SUPFAM" id="SSF48208">
    <property type="entry name" value="Six-hairpin glycosidases"/>
    <property type="match status" value="1"/>
</dbReference>
<dbReference type="AlphaFoldDB" id="A0A1H8TGG8"/>
<name>A0A1H8TGG8_9BACI</name>
<evidence type="ECO:0000313" key="1">
    <source>
        <dbReference type="EMBL" id="SEO89603.1"/>
    </source>
</evidence>
<evidence type="ECO:0008006" key="3">
    <source>
        <dbReference type="Google" id="ProtNLM"/>
    </source>
</evidence>
<reference evidence="1 2" key="1">
    <citation type="submission" date="2016-10" db="EMBL/GenBank/DDBJ databases">
        <authorList>
            <person name="de Groot N.N."/>
        </authorList>
    </citation>
    <scope>NUCLEOTIDE SEQUENCE [LARGE SCALE GENOMIC DNA]</scope>
    <source>
        <strain evidence="1 2">CGMCC 1.10434</strain>
    </source>
</reference>
<gene>
    <name evidence="1" type="ORF">SAMN04488134_11618</name>
</gene>
<organism evidence="1 2">
    <name type="scientific">Amphibacillus marinus</name>
    <dbReference type="NCBI Taxonomy" id="872970"/>
    <lineage>
        <taxon>Bacteria</taxon>
        <taxon>Bacillati</taxon>
        <taxon>Bacillota</taxon>
        <taxon>Bacilli</taxon>
        <taxon>Bacillales</taxon>
        <taxon>Bacillaceae</taxon>
        <taxon>Amphibacillus</taxon>
    </lineage>
</organism>
<dbReference type="STRING" id="872970.SAMN04488134_11618"/>
<proteinExistence type="predicted"/>
<sequence>MYTLLDDQRFQIKNYQTSSPFASFLPGIAGEDGIPMWVFYVNRGQAIASFGVEDKNNMMTEFYPADKAHQMTPLEGFRTFIKGDRNGQLFSYEPFRESDPAIEDQMIIDQNTLTLTHVNKIKQLRIEVLYYTLPGQELPGLVREILIKNIGDDQVKLELLDGAATLFPANVAIGGYKEIGNTLKSWFDVEQLDEQINYYFMRGSTADQAEVSQSEQGNFFASMLYTKQGNNRIAPVFDRQCVFGKDLTLNEAQFFQENSIDIIQAFSQVSTNKVACAFTPVSYCLNRDEEIKLVSIIGQADSRVKACQLLDEVFAGQKINQLRQAAQQLAKTLTDRVATKTALAKFDAYVKQNYLDNGLRGGFPKVFTNDQVSKVFYMYSRKHGDLERDYNFFSISPTFYSQGNGNYRDMNQNRRLDVRFEPRIEDTNIKQFVNLIQLDGYNPLALKSVRYTLPSNQITLIKQVIPAELSAEFTQLVTTGYTPGEVKAFINAHKLVDINIEQLLTALLLVSDEALEAVHGEGFWIDHWTYNLDLLDSYLAIYPDRVTKLFFTEGYRFFNSPAYVNPKSVKYTKRGERLRQYHAVEEAETEQHHQWVCVKGAPDQLVTTNLFSKLVLLAANKTATLAPYGLGIEMEAGKPGWNDALNGLPGMFGAGVSELYELKRLLDLLLTINSEQQAELSLPIEAGCFVQELATKLAYLADEGLSLNLWNTTTSIREHYRAQLKLGVNGELFTCSIQEAHAFLTYFKEAVDRAVGAVEDFSQGLVPTYFYFDVAVNERGQVVEVDPHEVTPFLEGVVKKMKLTTSVAEARALHQQVTDSALYDHKLGMYKTSGSIHNEPIELGRAKFFTPGWLENESIFLHMSYKYILELLKAGLYDEFYQALQTGLVPFMDPSVYGRSTLENVSFVVSSANPDPTIHGKGYVARLSGSTVEFLQIWLEMFAGPELFSYRNQLTFQLDPKLPDWLFDDKGLTSFTLFSHIKVVYENRKRKQCYGPEGVKPVRYRCTLYDGEERVIEADKITGDLAFAIRSGQIQAIYVTLD</sequence>
<dbReference type="InterPro" id="IPR008928">
    <property type="entry name" value="6-hairpin_glycosidase_sf"/>
</dbReference>
<protein>
    <recommendedName>
        <fullName evidence="3">Cellobiose phosphorylase</fullName>
    </recommendedName>
</protein>
<dbReference type="EMBL" id="FODJ01000016">
    <property type="protein sequence ID" value="SEO89603.1"/>
    <property type="molecule type" value="Genomic_DNA"/>
</dbReference>